<dbReference type="Proteomes" id="UP001595956">
    <property type="component" value="Unassembled WGS sequence"/>
</dbReference>
<keyword evidence="2" id="KW-0540">Nuclease</keyword>
<name>A0ABW0N7K6_9ACTN</name>
<dbReference type="GO" id="GO:0004519">
    <property type="term" value="F:endonuclease activity"/>
    <property type="evidence" value="ECO:0007669"/>
    <property type="project" value="UniProtKB-KW"/>
</dbReference>
<dbReference type="SMART" id="SM00507">
    <property type="entry name" value="HNHc"/>
    <property type="match status" value="1"/>
</dbReference>
<keyword evidence="3" id="KW-1185">Reference proteome</keyword>
<sequence>METTSTLTREQVLNVARARHAAAMEAEVDKLQLAVDWAELHPGFPVDATRPWEERDVEVAGDGAPTVAEFCIAEFALAVGLSSDAGRVFIGDAVELCHRLPCTWARVLAGEVLVWKARKVAQQTRSLPADAAGFVDRALAPVLHRCSFAQIERTVEAARAEYDPAAAEERRVAAAEQRHLTFYWRNVVDGQVPVAGVLDLADAVALDDAITAKAAAQDPALPLDVRRSIAAGMLAGDPRREVVIHTHTRPEQSMVEVEHTRTVVTPDQIKHWCQQAGTRVTVRPVLDLNDNLSTDSYTPTPRQQEQVTLTFPTCVFPNCSRPSRTADTDHITEYPTGRTETVNLAPLCRGHHRLKTHTAWTYHRMGPTTFVWTSPHGQTYLVDTDRHIR</sequence>
<organism evidence="2 3">
    <name type="scientific">Nocardioides caricicola</name>
    <dbReference type="NCBI Taxonomy" id="634770"/>
    <lineage>
        <taxon>Bacteria</taxon>
        <taxon>Bacillati</taxon>
        <taxon>Actinomycetota</taxon>
        <taxon>Actinomycetes</taxon>
        <taxon>Propionibacteriales</taxon>
        <taxon>Nocardioidaceae</taxon>
        <taxon>Nocardioides</taxon>
    </lineage>
</organism>
<dbReference type="CDD" id="cd00085">
    <property type="entry name" value="HNHc"/>
    <property type="match status" value="1"/>
</dbReference>
<dbReference type="RefSeq" id="WP_345175078.1">
    <property type="nucleotide sequence ID" value="NZ_BAABFQ010000005.1"/>
</dbReference>
<proteinExistence type="predicted"/>
<reference evidence="3" key="1">
    <citation type="journal article" date="2019" name="Int. J. Syst. Evol. Microbiol.">
        <title>The Global Catalogue of Microorganisms (GCM) 10K type strain sequencing project: providing services to taxonomists for standard genome sequencing and annotation.</title>
        <authorList>
            <consortium name="The Broad Institute Genomics Platform"/>
            <consortium name="The Broad Institute Genome Sequencing Center for Infectious Disease"/>
            <person name="Wu L."/>
            <person name="Ma J."/>
        </authorList>
    </citation>
    <scope>NUCLEOTIDE SEQUENCE [LARGE SCALE GENOMIC DNA]</scope>
    <source>
        <strain evidence="3">KACC 13778</strain>
    </source>
</reference>
<comment type="caution">
    <text evidence="2">The sequence shown here is derived from an EMBL/GenBank/DDBJ whole genome shotgun (WGS) entry which is preliminary data.</text>
</comment>
<protein>
    <submittedName>
        <fullName evidence="2">HNH endonuclease</fullName>
    </submittedName>
</protein>
<evidence type="ECO:0000313" key="3">
    <source>
        <dbReference type="Proteomes" id="UP001595956"/>
    </source>
</evidence>
<accession>A0ABW0N7K6</accession>
<dbReference type="EMBL" id="JBHSMD010000006">
    <property type="protein sequence ID" value="MFC5494904.1"/>
    <property type="molecule type" value="Genomic_DNA"/>
</dbReference>
<gene>
    <name evidence="2" type="ORF">ACFPKY_17465</name>
</gene>
<evidence type="ECO:0000259" key="1">
    <source>
        <dbReference type="SMART" id="SM00507"/>
    </source>
</evidence>
<keyword evidence="2" id="KW-0255">Endonuclease</keyword>
<keyword evidence="2" id="KW-0378">Hydrolase</keyword>
<evidence type="ECO:0000313" key="2">
    <source>
        <dbReference type="EMBL" id="MFC5494904.1"/>
    </source>
</evidence>
<dbReference type="InterPro" id="IPR003615">
    <property type="entry name" value="HNH_nuc"/>
</dbReference>
<feature type="domain" description="HNH nuclease" evidence="1">
    <location>
        <begin position="303"/>
        <end position="353"/>
    </location>
</feature>